<feature type="region of interest" description="Disordered" evidence="1">
    <location>
        <begin position="68"/>
        <end position="271"/>
    </location>
</feature>
<dbReference type="RefSeq" id="XP_048336310.2">
    <property type="nucleotide sequence ID" value="XM_048480353.2"/>
</dbReference>
<accession>A0ABM3IVQ2</accession>
<name>A0ABM3IVQ2_ZIZJJ</name>
<dbReference type="PANTHER" id="PTHR33700:SF4">
    <property type="entry name" value="MYB-LIKE PROTEIN X"/>
    <property type="match status" value="1"/>
</dbReference>
<feature type="compositionally biased region" description="Polar residues" evidence="1">
    <location>
        <begin position="288"/>
        <end position="422"/>
    </location>
</feature>
<evidence type="ECO:0000313" key="4">
    <source>
        <dbReference type="RefSeq" id="XP_048336310.2"/>
    </source>
</evidence>
<feature type="compositionally biased region" description="Acidic residues" evidence="1">
    <location>
        <begin position="115"/>
        <end position="129"/>
    </location>
</feature>
<feature type="compositionally biased region" description="Acidic residues" evidence="1">
    <location>
        <begin position="151"/>
        <end position="170"/>
    </location>
</feature>
<keyword evidence="2" id="KW-1133">Transmembrane helix</keyword>
<proteinExistence type="predicted"/>
<evidence type="ECO:0000256" key="2">
    <source>
        <dbReference type="SAM" id="Phobius"/>
    </source>
</evidence>
<keyword evidence="2" id="KW-0472">Membrane</keyword>
<feature type="region of interest" description="Disordered" evidence="1">
    <location>
        <begin position="286"/>
        <end position="530"/>
    </location>
</feature>
<feature type="compositionally biased region" description="Basic and acidic residues" evidence="1">
    <location>
        <begin position="423"/>
        <end position="432"/>
    </location>
</feature>
<evidence type="ECO:0000313" key="5">
    <source>
        <dbReference type="RefSeq" id="XP_048336311.2"/>
    </source>
</evidence>
<feature type="compositionally biased region" description="Basic and acidic residues" evidence="1">
    <location>
        <begin position="195"/>
        <end position="208"/>
    </location>
</feature>
<evidence type="ECO:0000256" key="1">
    <source>
        <dbReference type="SAM" id="MobiDB-lite"/>
    </source>
</evidence>
<dbReference type="RefSeq" id="XP_048336311.2">
    <property type="nucleotide sequence ID" value="XM_048480354.2"/>
</dbReference>
<feature type="compositionally biased region" description="Polar residues" evidence="1">
    <location>
        <begin position="232"/>
        <end position="250"/>
    </location>
</feature>
<reference evidence="4 5" key="1">
    <citation type="submission" date="2025-05" db="UniProtKB">
        <authorList>
            <consortium name="RefSeq"/>
        </authorList>
    </citation>
    <scope>IDENTIFICATION</scope>
    <source>
        <tissue evidence="4 5">Seedling</tissue>
    </source>
</reference>
<feature type="transmembrane region" description="Helical" evidence="2">
    <location>
        <begin position="20"/>
        <end position="37"/>
    </location>
</feature>
<feature type="compositionally biased region" description="Acidic residues" evidence="1">
    <location>
        <begin position="87"/>
        <end position="107"/>
    </location>
</feature>
<protein>
    <submittedName>
        <fullName evidence="4 5">Uncharacterized protein LOC107407900</fullName>
    </submittedName>
</protein>
<feature type="compositionally biased region" description="Basic and acidic residues" evidence="1">
    <location>
        <begin position="487"/>
        <end position="509"/>
    </location>
</feature>
<sequence>MFKRLPSRNNRSKGFRVKHVLQICLLLGVCFWLIYQVKHSHDKKKEFDKNDANTSNRKLGDDGIIKLGRKDLHPDEITTKIEKHVEEDEEEISVEEEEKHEDEEQEEEQNKHEVEEQEEEENKNEEIEEDGRGGGDDEIDENEQERKEGEGDHDEDFIDEEKEREDDEKESEDKETQVEDENSSEDQDSDGSSRNTHEAREEHYKADDASSAVTHDAHDAQIISTETEHVSSENSNEGAETNNLELQNKSRNAEEINGHEKESGLMVREGGTDGNGTLIVIAGEQKADNSSTKNVDGQVVSTLQSDGQQEGGNNSFQVGEKATNGSTVVTVEVSQNVTEDGSQMSGSSPQNETDSVSYSDHPQNVTIDGTTTGESKNSDTLLLGGTNNSSVASEDNQSSINSTISTGVDNASVASGQFLDSSNKLKPDDDVSGKISSSDGTAGVEEGYRLSVMKGNTDATQNEKSENGSESDGTDESSDSTNGTEDSIQHDPIDSSDTHISQDEKEVRTDLGTLPEIRTEGDESEEAAAE</sequence>
<keyword evidence="3" id="KW-1185">Reference proteome</keyword>
<gene>
    <name evidence="4 5" type="primary">LOC107407900</name>
</gene>
<feature type="compositionally biased region" description="Basic and acidic residues" evidence="1">
    <location>
        <begin position="251"/>
        <end position="263"/>
    </location>
</feature>
<dbReference type="Proteomes" id="UP001652623">
    <property type="component" value="Chromosome 9"/>
</dbReference>
<feature type="compositionally biased region" description="Acidic residues" evidence="1">
    <location>
        <begin position="178"/>
        <end position="189"/>
    </location>
</feature>
<dbReference type="GeneID" id="107407900"/>
<feature type="compositionally biased region" description="Basic and acidic residues" evidence="1">
    <location>
        <begin position="68"/>
        <end position="86"/>
    </location>
</feature>
<keyword evidence="2" id="KW-0812">Transmembrane</keyword>
<feature type="region of interest" description="Disordered" evidence="1">
    <location>
        <begin position="43"/>
        <end position="62"/>
    </location>
</feature>
<dbReference type="PANTHER" id="PTHR33700">
    <property type="entry name" value="MYB-LIKE PROTEIN X"/>
    <property type="match status" value="1"/>
</dbReference>
<evidence type="ECO:0000313" key="3">
    <source>
        <dbReference type="Proteomes" id="UP001652623"/>
    </source>
</evidence>
<organism evidence="3 5">
    <name type="scientific">Ziziphus jujuba</name>
    <name type="common">Chinese jujube</name>
    <name type="synonym">Ziziphus sativa</name>
    <dbReference type="NCBI Taxonomy" id="326968"/>
    <lineage>
        <taxon>Eukaryota</taxon>
        <taxon>Viridiplantae</taxon>
        <taxon>Streptophyta</taxon>
        <taxon>Embryophyta</taxon>
        <taxon>Tracheophyta</taxon>
        <taxon>Spermatophyta</taxon>
        <taxon>Magnoliopsida</taxon>
        <taxon>eudicotyledons</taxon>
        <taxon>Gunneridae</taxon>
        <taxon>Pentapetalae</taxon>
        <taxon>rosids</taxon>
        <taxon>fabids</taxon>
        <taxon>Rosales</taxon>
        <taxon>Rhamnaceae</taxon>
        <taxon>Paliureae</taxon>
        <taxon>Ziziphus</taxon>
    </lineage>
</organism>